<dbReference type="Gene3D" id="1.10.8.10">
    <property type="entry name" value="DNA helicase RuvA subunit, C-terminal domain"/>
    <property type="match status" value="1"/>
</dbReference>
<feature type="domain" description="UBR-type" evidence="9">
    <location>
        <begin position="1135"/>
        <end position="1219"/>
    </location>
</feature>
<feature type="region of interest" description="Disordered" evidence="7">
    <location>
        <begin position="2160"/>
        <end position="2201"/>
    </location>
</feature>
<feature type="compositionally biased region" description="Polar residues" evidence="7">
    <location>
        <begin position="644"/>
        <end position="653"/>
    </location>
</feature>
<feature type="region of interest" description="Disordered" evidence="7">
    <location>
        <begin position="1494"/>
        <end position="1666"/>
    </location>
</feature>
<gene>
    <name evidence="12" type="primary">LOC105367924</name>
</gene>
<feature type="compositionally biased region" description="Basic and acidic residues" evidence="7">
    <location>
        <begin position="663"/>
        <end position="674"/>
    </location>
</feature>
<dbReference type="GeneID" id="105367924"/>
<evidence type="ECO:0000256" key="7">
    <source>
        <dbReference type="SAM" id="MobiDB-lite"/>
    </source>
</evidence>
<feature type="compositionally biased region" description="Basic and acidic residues" evidence="7">
    <location>
        <begin position="302"/>
        <end position="317"/>
    </location>
</feature>
<dbReference type="PANTHER" id="PTHR46276">
    <property type="entry name" value="E3 UBIQUITIN-PROTEIN LIGASE UBR5"/>
    <property type="match status" value="1"/>
</dbReference>
<feature type="compositionally biased region" description="Polar residues" evidence="7">
    <location>
        <begin position="1256"/>
        <end position="1269"/>
    </location>
</feature>
<feature type="compositionally biased region" description="Low complexity" evidence="7">
    <location>
        <begin position="2171"/>
        <end position="2201"/>
    </location>
</feature>
<dbReference type="PROSITE" id="PS51309">
    <property type="entry name" value="PABC"/>
    <property type="match status" value="1"/>
</dbReference>
<dbReference type="SUPFAM" id="SSF50985">
    <property type="entry name" value="RCC1/BLIP-II"/>
    <property type="match status" value="1"/>
</dbReference>
<evidence type="ECO:0000313" key="11">
    <source>
        <dbReference type="Proteomes" id="UP000695007"/>
    </source>
</evidence>
<dbReference type="Gene3D" id="2.130.10.30">
    <property type="entry name" value="Regulator of chromosome condensation 1/beta-lactamase-inhibitor protein II"/>
    <property type="match status" value="1"/>
</dbReference>
<dbReference type="Proteomes" id="UP000695007">
    <property type="component" value="Unplaced"/>
</dbReference>
<feature type="domain" description="PABC" evidence="10">
    <location>
        <begin position="2528"/>
        <end position="2605"/>
    </location>
</feature>
<dbReference type="PROSITE" id="PS50237">
    <property type="entry name" value="HECT"/>
    <property type="match status" value="1"/>
</dbReference>
<dbReference type="SMART" id="SM00517">
    <property type="entry name" value="PolyA"/>
    <property type="match status" value="1"/>
</dbReference>
<feature type="region of interest" description="Disordered" evidence="7">
    <location>
        <begin position="604"/>
        <end position="674"/>
    </location>
</feature>
<protein>
    <submittedName>
        <fullName evidence="12">E3 ubiquitin-protein ligase UBR5</fullName>
    </submittedName>
</protein>
<dbReference type="SMART" id="SM00396">
    <property type="entry name" value="ZnF_UBR1"/>
    <property type="match status" value="1"/>
</dbReference>
<dbReference type="Gene3D" id="3.90.1750.10">
    <property type="entry name" value="Hect, E3 ligase catalytic domains"/>
    <property type="match status" value="1"/>
</dbReference>
<evidence type="ECO:0000259" key="9">
    <source>
        <dbReference type="PROSITE" id="PS51157"/>
    </source>
</evidence>
<feature type="compositionally biased region" description="Acidic residues" evidence="7">
    <location>
        <begin position="1611"/>
        <end position="1641"/>
    </location>
</feature>
<evidence type="ECO:0000256" key="6">
    <source>
        <dbReference type="PROSITE-ProRule" id="PRU00508"/>
    </source>
</evidence>
<dbReference type="SUPFAM" id="SSF56204">
    <property type="entry name" value="Hect, E3 ligase catalytic domain"/>
    <property type="match status" value="1"/>
</dbReference>
<feature type="compositionally biased region" description="Gly residues" evidence="7">
    <location>
        <begin position="143"/>
        <end position="171"/>
    </location>
</feature>
<organism evidence="11 12">
    <name type="scientific">Ceratosolen solmsi marchali</name>
    <dbReference type="NCBI Taxonomy" id="326594"/>
    <lineage>
        <taxon>Eukaryota</taxon>
        <taxon>Metazoa</taxon>
        <taxon>Ecdysozoa</taxon>
        <taxon>Arthropoda</taxon>
        <taxon>Hexapoda</taxon>
        <taxon>Insecta</taxon>
        <taxon>Pterygota</taxon>
        <taxon>Neoptera</taxon>
        <taxon>Endopterygota</taxon>
        <taxon>Hymenoptera</taxon>
        <taxon>Apocrita</taxon>
        <taxon>Proctotrupomorpha</taxon>
        <taxon>Chalcidoidea</taxon>
        <taxon>Agaonidae</taxon>
        <taxon>Agaoninae</taxon>
        <taxon>Ceratosolen</taxon>
    </lineage>
</organism>
<dbReference type="InterPro" id="IPR009091">
    <property type="entry name" value="RCC1/BLIP-II"/>
</dbReference>
<feature type="region of interest" description="Disordered" evidence="7">
    <location>
        <begin position="2468"/>
        <end position="2487"/>
    </location>
</feature>
<evidence type="ECO:0000256" key="3">
    <source>
        <dbReference type="ARBA" id="ARBA00022786"/>
    </source>
</evidence>
<feature type="region of interest" description="Disordered" evidence="7">
    <location>
        <begin position="83"/>
        <end position="190"/>
    </location>
</feature>
<dbReference type="Pfam" id="PF00658">
    <property type="entry name" value="MLLE"/>
    <property type="match status" value="1"/>
</dbReference>
<dbReference type="GO" id="GO:0005634">
    <property type="term" value="C:nucleus"/>
    <property type="evidence" value="ECO:0007669"/>
    <property type="project" value="TreeGrafter"/>
</dbReference>
<feature type="region of interest" description="Disordered" evidence="7">
    <location>
        <begin position="2048"/>
        <end position="2074"/>
    </location>
</feature>
<dbReference type="GO" id="GO:0043130">
    <property type="term" value="F:ubiquitin binding"/>
    <property type="evidence" value="ECO:0007669"/>
    <property type="project" value="InterPro"/>
</dbReference>
<dbReference type="SMART" id="SM00119">
    <property type="entry name" value="HECTc"/>
    <property type="match status" value="1"/>
</dbReference>
<dbReference type="PROSITE" id="PS51157">
    <property type="entry name" value="ZF_UBR"/>
    <property type="match status" value="1"/>
</dbReference>
<dbReference type="InterPro" id="IPR036053">
    <property type="entry name" value="PABP-dom"/>
</dbReference>
<feature type="region of interest" description="Disordered" evidence="7">
    <location>
        <begin position="293"/>
        <end position="317"/>
    </location>
</feature>
<feature type="compositionally biased region" description="Low complexity" evidence="7">
    <location>
        <begin position="612"/>
        <end position="621"/>
    </location>
</feature>
<evidence type="ECO:0000256" key="1">
    <source>
        <dbReference type="ARBA" id="ARBA00022723"/>
    </source>
</evidence>
<dbReference type="InterPro" id="IPR024725">
    <property type="entry name" value="UBR5_UBA"/>
</dbReference>
<reference evidence="12" key="1">
    <citation type="submission" date="2025-08" db="UniProtKB">
        <authorList>
            <consortium name="RefSeq"/>
        </authorList>
    </citation>
    <scope>IDENTIFICATION</scope>
</reference>
<feature type="compositionally biased region" description="Low complexity" evidence="7">
    <location>
        <begin position="114"/>
        <end position="142"/>
    </location>
</feature>
<dbReference type="CDD" id="cd19675">
    <property type="entry name" value="UBR-box_UBR5"/>
    <property type="match status" value="1"/>
</dbReference>
<feature type="compositionally biased region" description="Polar residues" evidence="7">
    <location>
        <begin position="1494"/>
        <end position="1505"/>
    </location>
</feature>
<name>A0AAJ6YVG0_9HYME</name>
<feature type="region of interest" description="Disordered" evidence="7">
    <location>
        <begin position="2512"/>
        <end position="2539"/>
    </location>
</feature>
<feature type="region of interest" description="Disordered" evidence="7">
    <location>
        <begin position="2105"/>
        <end position="2139"/>
    </location>
</feature>
<dbReference type="Gene3D" id="1.10.1900.10">
    <property type="entry name" value="c-terminal domain of poly(a) binding protein"/>
    <property type="match status" value="1"/>
</dbReference>
<dbReference type="FunFam" id="1.10.8.10:FF:000009">
    <property type="entry name" value="Putative E3 ubiquitin-protein ligase UBR5"/>
    <property type="match status" value="1"/>
</dbReference>
<feature type="compositionally biased region" description="Acidic residues" evidence="7">
    <location>
        <begin position="1953"/>
        <end position="1966"/>
    </location>
</feature>
<dbReference type="InterPro" id="IPR002004">
    <property type="entry name" value="PABP_HYD_C"/>
</dbReference>
<dbReference type="GO" id="GO:0008270">
    <property type="term" value="F:zinc ion binding"/>
    <property type="evidence" value="ECO:0007669"/>
    <property type="project" value="UniProtKB-KW"/>
</dbReference>
<dbReference type="GO" id="GO:0005737">
    <property type="term" value="C:cytoplasm"/>
    <property type="evidence" value="ECO:0007669"/>
    <property type="project" value="TreeGrafter"/>
</dbReference>
<sequence>MSSIHFAVHPLPGTDDQLNDRLREVAEKINKYGFVTPPALNGLKVSVKRIVVGPSHVGLLMDDNRICRVAFTVLYDRLDLRKSEPSRNTSKSHVGNSTTAPSSSGNTGGGSSGSAGASSSSSSSRAGISRSRARIMRSSSAIRGGGSGGGSGNTGAGATGSSGGAGSGSGSRIGPPGVIMSGGSGSSSRPIVSVPPPFVPEDLISQAQVVLQGKSRNLIMRELQRTNLDVNLAVNNLLSRDDEEGDDAEDAADSYVPEDLISLLDGGFSNEHSVIIDADSMFSEDVFGYPGMRNRGSSSRRLGNDRDSERSTERDRDRDSFSRWRDRQYYGPRRWLETALKDSWEKDPAQCAYFLFNLDIKKKELASQCPLWISEELEWWNERNESAPRFVQIAALYSELIAISSTGQLYQWRWSDAEPYKHPDNSNVHHPKTIALNLVSEKIINISATAIRCSVSTETGKVATWLDELLGHVASRLEHPAQAFTEFTLDKIISLHTCALYTVARLESGALYWWGVLPFAQRMKLWEKYKAKSRKHRPSTAVSADITYGSHVCMKNSPIYQAGAIGFTIANGVPKVVQLLSAVWNLDAICRFKILPAGILPPNVATEKRESNGNGSSNSSNKTSHKETADRIDMPPPPSPASSTCSDTGSITTSHKRQKRVAPKSEGEPDRKDEEDWHLKDVVFVEDVKTLPIGKVIKVDGCYVAVKFFSKDSKEKEKETKDKEFNNSDFKDATAEESTKLLADCRLLRKDELVVIKSSMSSRAPDCFQRTPRRVNIAEGSNENLLTIATDGQGIHAILRSGSKLSYVIYNLSTGRYVQDCYIPSDISSFLGLQPQNISLTSAGENTECSMILRDGNNTIYPIAKDCADAIRDPNWLDLVPVFCIGASTIPIPSIPAMNLKNQVAVIALVFDTLLLMPRILRCDYDGVKQIFANLEQDLKANAAQMQTILNERCDGNRNILHACINMCAPTSNKENDQEHELVTNTVDTNSAPIEEPIPTLSWPPEAFDNTSGEEDSLLGIGATSISMINKSGSAANNTYIIDSVERRNNALLILKFMCESPVLAPHLKELLSARDAQGQTPLMLAVSVRAYHAALIVLDTIQRVGKDAKDCSSMILPSDANLDLSPLFVTCCNDTCSFTWTGADHINQDIFECRTCGLTGSLCCCTECARVCHRGHDCKLKHTSPTAYCDCWEKCKCRALIVGRQSARYDLLCRLVTSTDLATKINSRGESILLFLVQTVGRQSVEQRQFRSGPRQRSTSANRKNPSSDGICADSDMPEHDLEPPRFSRRALERLLNDWPAVQCTIMSGVHESVAEQLFGDQGQTCKQSGTALLDKFTYSLLVKCSAEMLDTLLTTLIRELQNESVPGRLEEAVVVARRFVRSVARIFVIFTIEMAPNTTKRRSASQASQPLMKCRRIFQALIKLAVEELCETADSLIAPVRLGVARPTAPFSLTSSAIEVINGSEELFSIEPLIPHSGVNSQSLDSTLQAQQGNNNITINRDVSTMDETEPGEEVPMDLDGDISEHEESSAVVSTQPLGEVDSGAGGTGEEPAGDGESDTELDLLVEAETESDSDDNHSNQDAASAQRSVQTGATAGSDGGMNSILLYPEDESGESSQQEDDESEAGETDEQDTEEFQIGDEQLERRSGSTGQSHRNNLAPVSMQWAIRNRESSTRTSGLRVTGGSNLVFIDPSSLRRSTATSAVPAAQEPITMGTTASCLARAFGIVIRQIADLLTMMQDYKMVAPSLPRTLEVTFLDAIGLQMYLEAHLKPTWDWLLTVMDATEAQLRFGVSLTRSADPTHPEHPLNSAPTLSGGNFTGLLNSAALSLSLQGTSGRNARTGITATSNISTSQNSTRVTVGFTGVSEASRTNRERVEAPSARREFLSYCLSLMRAHNGEHRDSLPVLDVSALRHVAYVFDALVYYMRSLSEPLSSRGDTQKETSDPAWNDQDENDNEEAEEDSLNTATTMETDSVDYPDLLNIPCASSSNSAGNTTSGSIAKGRKHPFLQRSDSTLCLGCPPLDPFDTALSEALPLADQPHLLQPHSRREDLFGVPRQTSTGTTTSFEGLPTRLGLSARNVEGQLNSSTLILGHALEQIARNHGPSAGNVNTRHGGGGEPGPSKLSEKPKLFNQPTEPAQATIAVVEQQTDRAPIIVSPNNQSMDIETNSNSNNSPPKSSASGNSSTNGNSSSSNNGKDILCKVERSVIVRAGSSNSNSSTCATESPNNVNKQSNVISPEVLVAGVQGEAQTVGANEEVVDLASTVSAQEISAHETVETSQAPAEPVVIPPTPARAHVSNIGTKISHNILLGRWRLSLDLFGRVFMEDVGLEAGSIVSELGGFPVKEAKFRRDMEKLRNSQQKDITLSKVERDRTQLLVQTMKELNTQYNLYNRRASNTPPLAVSRVKVTFKDEPGEGSGVARSFYTAIAEAILANEKLPNLEAAQVGSKYAQYNVLQKLKIKDRDRDLRRQNPRSSGKCRESRRALSVEARLFQPSTSLKARLFHPSTLLEGSTSNPGNSSSAADPPSFGHANNDHLTMHQQQLGDRLYPKVYALQPMHSEKITGMLLEMNPAQLLMLLASEESLRQKVEEAFELILSHNQGLASEALLDLDVFNLTERCGANKKKQLESSIADDTEDNAPLFYAPGKRGFYTPRQGRASYERLNAFRNVGRLIGLCLQQNELCPIFLNRHVLKYILARPIRFHDLAFFDSVIYESLRQLVVDAEITNSSNLFHLELTFSIDLCPEEGGGSIELVPNGRDVEVTAANLYDYVRKYAEVRMIKVQEKALEAIREGVFDVLPEGALDGLTAEDLRLLLNGVGDINVSVLISYTSFNDESGESTDRLVKFKRWLWSIVEKMSHVERQDLVYFWTGSPALPASEDGFQPMPSVTIRPVDDAHLPTANTCISRLYVPLYSSRHVLRHKLLLAIKTKNFGFV</sequence>
<dbReference type="SUPFAM" id="SSF63570">
    <property type="entry name" value="PABC (PABP) domain"/>
    <property type="match status" value="1"/>
</dbReference>
<dbReference type="InterPro" id="IPR047503">
    <property type="entry name" value="UBR-box_UBR5"/>
</dbReference>
<accession>A0AAJ6YVG0</accession>
<feature type="compositionally biased region" description="Polar residues" evidence="7">
    <location>
        <begin position="2161"/>
        <end position="2170"/>
    </location>
</feature>
<dbReference type="FunFam" id="3.30.2410.10:FF:000008">
    <property type="entry name" value="Putative E3 ubiquitin-protein ligase UBR5"/>
    <property type="match status" value="1"/>
</dbReference>
<dbReference type="Pfam" id="PF11547">
    <property type="entry name" value="E3_UbLigase_EDD"/>
    <property type="match status" value="1"/>
</dbReference>
<dbReference type="GO" id="GO:0034450">
    <property type="term" value="F:ubiquitin-ubiquitin ligase activity"/>
    <property type="evidence" value="ECO:0007669"/>
    <property type="project" value="TreeGrafter"/>
</dbReference>
<feature type="compositionally biased region" description="Acidic residues" evidence="7">
    <location>
        <begin position="1554"/>
        <end position="1576"/>
    </location>
</feature>
<dbReference type="InterPro" id="IPR000569">
    <property type="entry name" value="HECT_dom"/>
</dbReference>
<keyword evidence="1" id="KW-0479">Metal-binding</keyword>
<feature type="compositionally biased region" description="Polar residues" evidence="7">
    <location>
        <begin position="2514"/>
        <end position="2527"/>
    </location>
</feature>
<feature type="compositionally biased region" description="Low complexity" evidence="7">
    <location>
        <begin position="95"/>
        <end position="105"/>
    </location>
</feature>
<feature type="region of interest" description="Disordered" evidence="7">
    <location>
        <begin position="1247"/>
        <end position="1285"/>
    </location>
</feature>
<feature type="zinc finger region" description="UBR-type" evidence="6">
    <location>
        <begin position="1135"/>
        <end position="1219"/>
    </location>
</feature>
<evidence type="ECO:0000256" key="5">
    <source>
        <dbReference type="PROSITE-ProRule" id="PRU00104"/>
    </source>
</evidence>
<dbReference type="PANTHER" id="PTHR46276:SF1">
    <property type="entry name" value="E3 UBIQUITIN-PROTEIN LIGASE UBR5"/>
    <property type="match status" value="1"/>
</dbReference>
<dbReference type="InterPro" id="IPR035983">
    <property type="entry name" value="Hect_E3_ubiquitin_ligase"/>
</dbReference>
<feature type="compositionally biased region" description="Acidic residues" evidence="7">
    <location>
        <begin position="1507"/>
        <end position="1524"/>
    </location>
</feature>
<dbReference type="KEGG" id="csol:105367924"/>
<feature type="domain" description="HECT" evidence="8">
    <location>
        <begin position="2585"/>
        <end position="2940"/>
    </location>
</feature>
<keyword evidence="4" id="KW-0862">Zinc</keyword>
<dbReference type="CDD" id="cd14423">
    <property type="entry name" value="CUE_UBR5"/>
    <property type="match status" value="1"/>
</dbReference>
<dbReference type="Gene3D" id="3.30.2410.10">
    <property type="entry name" value="Hect, E3 ligase catalytic domain"/>
    <property type="match status" value="1"/>
</dbReference>
<dbReference type="CTD" id="41181"/>
<keyword evidence="2" id="KW-0863">Zinc-finger</keyword>
<keyword evidence="11" id="KW-1185">Reference proteome</keyword>
<evidence type="ECO:0000259" key="8">
    <source>
        <dbReference type="PROSITE" id="PS50237"/>
    </source>
</evidence>
<evidence type="ECO:0000256" key="2">
    <source>
        <dbReference type="ARBA" id="ARBA00022771"/>
    </source>
</evidence>
<dbReference type="GO" id="GO:0003723">
    <property type="term" value="F:RNA binding"/>
    <property type="evidence" value="ECO:0007669"/>
    <property type="project" value="InterPro"/>
</dbReference>
<dbReference type="GO" id="GO:0000209">
    <property type="term" value="P:protein polyubiquitination"/>
    <property type="evidence" value="ECO:0007669"/>
    <property type="project" value="TreeGrafter"/>
</dbReference>
<dbReference type="InterPro" id="IPR003126">
    <property type="entry name" value="Znf_UBR"/>
</dbReference>
<proteinExistence type="predicted"/>
<feature type="compositionally biased region" description="Polar residues" evidence="7">
    <location>
        <begin position="1582"/>
        <end position="1597"/>
    </location>
</feature>
<dbReference type="RefSeq" id="XP_011505085.1">
    <property type="nucleotide sequence ID" value="XM_011506783.1"/>
</dbReference>
<dbReference type="GO" id="GO:0090263">
    <property type="term" value="P:positive regulation of canonical Wnt signaling pathway"/>
    <property type="evidence" value="ECO:0007669"/>
    <property type="project" value="TreeGrafter"/>
</dbReference>
<dbReference type="Gene3D" id="3.30.2160.10">
    <property type="entry name" value="Hect, E3 ligase catalytic domain"/>
    <property type="match status" value="1"/>
</dbReference>
<feature type="active site" description="Glycyl thioester intermediate" evidence="5">
    <location>
        <position position="2909"/>
    </location>
</feature>
<feature type="compositionally biased region" description="Basic and acidic residues" evidence="7">
    <location>
        <begin position="624"/>
        <end position="633"/>
    </location>
</feature>
<feature type="region of interest" description="Disordered" evidence="7">
    <location>
        <begin position="1935"/>
        <end position="1971"/>
    </location>
</feature>
<evidence type="ECO:0000259" key="10">
    <source>
        <dbReference type="PROSITE" id="PS51309"/>
    </source>
</evidence>
<keyword evidence="3 5" id="KW-0833">Ubl conjugation pathway</keyword>
<evidence type="ECO:0000313" key="12">
    <source>
        <dbReference type="RefSeq" id="XP_011505085.1"/>
    </source>
</evidence>
<evidence type="ECO:0000256" key="4">
    <source>
        <dbReference type="ARBA" id="ARBA00022833"/>
    </source>
</evidence>
<dbReference type="Pfam" id="PF00632">
    <property type="entry name" value="HECT"/>
    <property type="match status" value="1"/>
</dbReference>
<feature type="compositionally biased region" description="Polar residues" evidence="7">
    <location>
        <begin position="2060"/>
        <end position="2070"/>
    </location>
</feature>